<feature type="binding site" evidence="3">
    <location>
        <position position="101"/>
    </location>
    <ligand>
        <name>substrate</name>
    </ligand>
</feature>
<sequence>MQTIQAKCAFDGKAILAEGPVWDADLGKLWWVDIERYLINRWDPVSEKNESWSVGCQVGFAIPTTSGDVIAGTRKGIVRLNVESGVVTPVVDPESDIPTTRFNDGKCDPRGRLFGGTISDKRIEESSLYLFDESLQPQRVVEKVVNSNGLAWSMDEKTFYYIDTATRKIDAFDYDVATAALSNRRKAFDLPHDMGKPDGMTIDSEGMLWVAQWSGGGVSRWNPNSGELLAKVELPCSNVTSCCFGGENLDRLYITCARQGLTPEQVAEQPLAGGIFVADVGVTGKAGVKFAY</sequence>
<dbReference type="PRINTS" id="PR01790">
    <property type="entry name" value="SMP30FAMILY"/>
</dbReference>
<name>A0A9X1MMQ6_9BACT</name>
<feature type="binding site" evidence="3">
    <location>
        <position position="103"/>
    </location>
    <ligand>
        <name>substrate</name>
    </ligand>
</feature>
<feature type="domain" description="SMP-30/Gluconolactonase/LRE-like region" evidence="4">
    <location>
        <begin position="16"/>
        <end position="257"/>
    </location>
</feature>
<comment type="caution">
    <text evidence="5">The sequence shown here is derived from an EMBL/GenBank/DDBJ whole genome shotgun (WGS) entry which is preliminary data.</text>
</comment>
<dbReference type="GO" id="GO:0019853">
    <property type="term" value="P:L-ascorbic acid biosynthetic process"/>
    <property type="evidence" value="ECO:0007669"/>
    <property type="project" value="TreeGrafter"/>
</dbReference>
<accession>A0A9X1MMQ6</accession>
<dbReference type="EMBL" id="JAJKFT010000004">
    <property type="protein sequence ID" value="MCC9628324.1"/>
    <property type="molecule type" value="Genomic_DNA"/>
</dbReference>
<feature type="binding site" evidence="3">
    <location>
        <position position="148"/>
    </location>
    <ligand>
        <name>a divalent metal cation</name>
        <dbReference type="ChEBI" id="CHEBI:60240"/>
    </ligand>
</feature>
<dbReference type="InterPro" id="IPR011042">
    <property type="entry name" value="6-blade_b-propeller_TolB-like"/>
</dbReference>
<keyword evidence="3" id="KW-0479">Metal-binding</keyword>
<comment type="similarity">
    <text evidence="1">Belongs to the SMP-30/CGR1 family.</text>
</comment>
<gene>
    <name evidence="5" type="ORF">LOC68_07950</name>
</gene>
<evidence type="ECO:0000256" key="2">
    <source>
        <dbReference type="PIRSR" id="PIRSR605511-1"/>
    </source>
</evidence>
<dbReference type="Gene3D" id="2.120.10.30">
    <property type="entry name" value="TolB, C-terminal domain"/>
    <property type="match status" value="1"/>
</dbReference>
<proteinExistence type="inferred from homology"/>
<evidence type="ECO:0000256" key="1">
    <source>
        <dbReference type="ARBA" id="ARBA00008853"/>
    </source>
</evidence>
<dbReference type="AlphaFoldDB" id="A0A9X1MMQ6"/>
<dbReference type="Pfam" id="PF08450">
    <property type="entry name" value="SGL"/>
    <property type="match status" value="1"/>
</dbReference>
<comment type="cofactor">
    <cofactor evidence="3">
        <name>Zn(2+)</name>
        <dbReference type="ChEBI" id="CHEBI:29105"/>
    </cofactor>
    <text evidence="3">Binds 1 divalent metal cation per subunit.</text>
</comment>
<feature type="binding site" evidence="3">
    <location>
        <position position="18"/>
    </location>
    <ligand>
        <name>a divalent metal cation</name>
        <dbReference type="ChEBI" id="CHEBI:60240"/>
    </ligand>
</feature>
<dbReference type="RefSeq" id="WP_230217490.1">
    <property type="nucleotide sequence ID" value="NZ_JAJKFT010000004.1"/>
</dbReference>
<dbReference type="InterPro" id="IPR013658">
    <property type="entry name" value="SGL"/>
</dbReference>
<feature type="active site" description="Proton donor/acceptor" evidence="2">
    <location>
        <position position="198"/>
    </location>
</feature>
<organism evidence="5 6">
    <name type="scientific">Blastopirellula sediminis</name>
    <dbReference type="NCBI Taxonomy" id="2894196"/>
    <lineage>
        <taxon>Bacteria</taxon>
        <taxon>Pseudomonadati</taxon>
        <taxon>Planctomycetota</taxon>
        <taxon>Planctomycetia</taxon>
        <taxon>Pirellulales</taxon>
        <taxon>Pirellulaceae</taxon>
        <taxon>Blastopirellula</taxon>
    </lineage>
</organism>
<evidence type="ECO:0000259" key="4">
    <source>
        <dbReference type="Pfam" id="PF08450"/>
    </source>
</evidence>
<reference evidence="5" key="1">
    <citation type="submission" date="2021-11" db="EMBL/GenBank/DDBJ databases">
        <title>Genome sequence.</title>
        <authorList>
            <person name="Sun Q."/>
        </authorList>
    </citation>
    <scope>NUCLEOTIDE SEQUENCE</scope>
    <source>
        <strain evidence="5">JC732</strain>
    </source>
</reference>
<evidence type="ECO:0000256" key="3">
    <source>
        <dbReference type="PIRSR" id="PIRSR605511-2"/>
    </source>
</evidence>
<dbReference type="InterPro" id="IPR005511">
    <property type="entry name" value="SMP-30"/>
</dbReference>
<evidence type="ECO:0000313" key="6">
    <source>
        <dbReference type="Proteomes" id="UP001139103"/>
    </source>
</evidence>
<dbReference type="GO" id="GO:0005509">
    <property type="term" value="F:calcium ion binding"/>
    <property type="evidence" value="ECO:0007669"/>
    <property type="project" value="TreeGrafter"/>
</dbReference>
<keyword evidence="6" id="KW-1185">Reference proteome</keyword>
<protein>
    <submittedName>
        <fullName evidence="5">SMP-30/gluconolactonase/LRE family protein</fullName>
    </submittedName>
</protein>
<dbReference type="PANTHER" id="PTHR10907">
    <property type="entry name" value="REGUCALCIN"/>
    <property type="match status" value="1"/>
</dbReference>
<dbReference type="PANTHER" id="PTHR10907:SF47">
    <property type="entry name" value="REGUCALCIN"/>
    <property type="match status" value="1"/>
</dbReference>
<dbReference type="Proteomes" id="UP001139103">
    <property type="component" value="Unassembled WGS sequence"/>
</dbReference>
<evidence type="ECO:0000313" key="5">
    <source>
        <dbReference type="EMBL" id="MCC9628324.1"/>
    </source>
</evidence>
<keyword evidence="3" id="KW-0862">Zinc</keyword>
<dbReference type="SUPFAM" id="SSF63829">
    <property type="entry name" value="Calcium-dependent phosphotriesterase"/>
    <property type="match status" value="1"/>
</dbReference>
<feature type="binding site" evidence="3">
    <location>
        <position position="198"/>
    </location>
    <ligand>
        <name>a divalent metal cation</name>
        <dbReference type="ChEBI" id="CHEBI:60240"/>
    </ligand>
</feature>
<dbReference type="GO" id="GO:0004341">
    <property type="term" value="F:gluconolactonase activity"/>
    <property type="evidence" value="ECO:0007669"/>
    <property type="project" value="TreeGrafter"/>
</dbReference>